<dbReference type="Pfam" id="PF08543">
    <property type="entry name" value="Phos_pyr_kin"/>
    <property type="match status" value="1"/>
</dbReference>
<dbReference type="InterPro" id="IPR022998">
    <property type="entry name" value="ThiamineP_synth_TenI"/>
</dbReference>
<accession>A0ABQ1IQU3</accession>
<evidence type="ECO:0000256" key="3">
    <source>
        <dbReference type="ARBA" id="ARBA00012135"/>
    </source>
</evidence>
<gene>
    <name evidence="7" type="primary">thiDE</name>
    <name evidence="7" type="ORF">GCM10011607_06670</name>
</gene>
<evidence type="ECO:0000256" key="2">
    <source>
        <dbReference type="ARBA" id="ARBA00004948"/>
    </source>
</evidence>
<dbReference type="Proteomes" id="UP000617555">
    <property type="component" value="Unassembled WGS sequence"/>
</dbReference>
<dbReference type="InterPro" id="IPR004399">
    <property type="entry name" value="HMP/HMP-P_kinase_dom"/>
</dbReference>
<dbReference type="InterPro" id="IPR036206">
    <property type="entry name" value="ThiamineP_synth_sf"/>
</dbReference>
<dbReference type="Pfam" id="PF02581">
    <property type="entry name" value="TMP-TENI"/>
    <property type="match status" value="1"/>
</dbReference>
<name>A0ABQ1IQU3_9GAMM</name>
<dbReference type="PANTHER" id="PTHR20858">
    <property type="entry name" value="PHOSPHOMETHYLPYRIMIDINE KINASE"/>
    <property type="match status" value="1"/>
</dbReference>
<dbReference type="RefSeq" id="WP_188736929.1">
    <property type="nucleotide sequence ID" value="NZ_BMII01000004.1"/>
</dbReference>
<dbReference type="SUPFAM" id="SSF53613">
    <property type="entry name" value="Ribokinase-like"/>
    <property type="match status" value="1"/>
</dbReference>
<evidence type="ECO:0000256" key="1">
    <source>
        <dbReference type="ARBA" id="ARBA00001946"/>
    </source>
</evidence>
<dbReference type="Gene3D" id="3.40.1190.20">
    <property type="match status" value="1"/>
</dbReference>
<evidence type="ECO:0000256" key="4">
    <source>
        <dbReference type="ARBA" id="ARBA00023268"/>
    </source>
</evidence>
<dbReference type="PANTHER" id="PTHR20858:SF17">
    <property type="entry name" value="HYDROXYMETHYLPYRIMIDINE_PHOSPHOMETHYLPYRIMIDINE KINASE THI20-RELATED"/>
    <property type="match status" value="1"/>
</dbReference>
<dbReference type="CDD" id="cd01169">
    <property type="entry name" value="HMPP_kinase"/>
    <property type="match status" value="1"/>
</dbReference>
<dbReference type="CDD" id="cd00564">
    <property type="entry name" value="TMP_TenI"/>
    <property type="match status" value="1"/>
</dbReference>
<sequence>MTSTILNKPHSSNPIVWSIAGSDSGGGAGIQADLLTMNDLGCHGCSVVTSITAQNSVSVDLVEPISAKMLLAQLATLWADLPPVAIKIGLLANQQQVDVITSWLSALKQQNLLPVVVLDPVMVASSGDVFNQIDFTPFSGLISVLTPNQHELFRLCSAVTITKPSPSHDDDEHNMVLAAQWLATAYQCQVVAKGGDAPWQGNKAMDVYVTKRVFGASPYHDNQVFTLTSPRVATVNHHGSGCTLSSAIASFSAHGFVVHDAVVLAKAYVTKGLQNSYVVGQGPGVLARTAWPTDLALMPHIGHYHQHNITHNKRAFAALSGPLGVYPVLDSLAQIKAVLSAGCKTVQFRRKLTDANDELAIEQLETDIKAAIHLARECNAQLFVNDHWQLALKHHAFGVHLGQEDLADANLTALAEAGMALGISSHSYFEALLAHQCSPSYIAFGHIYPTTTKQMPSKPQGIAKLSRYVSLLGRDYPTVAIGGIDKACLSDVAQSEVGDVAVVRAITQAAHPAQAYRELHHVWLQLTRRRHTCTPSALIKEAV</sequence>
<feature type="domain" description="Pyridoxamine kinase/Phosphomethylpyrimidine kinase" evidence="6">
    <location>
        <begin position="23"/>
        <end position="284"/>
    </location>
</feature>
<comment type="cofactor">
    <cofactor evidence="1">
        <name>Mg(2+)</name>
        <dbReference type="ChEBI" id="CHEBI:18420"/>
    </cofactor>
</comment>
<proteinExistence type="predicted"/>
<evidence type="ECO:0000259" key="5">
    <source>
        <dbReference type="Pfam" id="PF02581"/>
    </source>
</evidence>
<dbReference type="EC" id="2.7.1.49" evidence="3"/>
<comment type="caution">
    <text evidence="7">The sequence shown here is derived from an EMBL/GenBank/DDBJ whole genome shotgun (WGS) entry which is preliminary data.</text>
</comment>
<evidence type="ECO:0000313" key="7">
    <source>
        <dbReference type="EMBL" id="GGB48981.1"/>
    </source>
</evidence>
<dbReference type="EMBL" id="BMII01000004">
    <property type="protein sequence ID" value="GGB48981.1"/>
    <property type="molecule type" value="Genomic_DNA"/>
</dbReference>
<keyword evidence="7" id="KW-0418">Kinase</keyword>
<evidence type="ECO:0000259" key="6">
    <source>
        <dbReference type="Pfam" id="PF08543"/>
    </source>
</evidence>
<dbReference type="InterPro" id="IPR013785">
    <property type="entry name" value="Aldolase_TIM"/>
</dbReference>
<dbReference type="Gene3D" id="3.20.20.70">
    <property type="entry name" value="Aldolase class I"/>
    <property type="match status" value="1"/>
</dbReference>
<protein>
    <recommendedName>
        <fullName evidence="3">hydroxymethylpyrimidine kinase</fullName>
        <ecNumber evidence="3">2.7.1.49</ecNumber>
    </recommendedName>
</protein>
<feature type="domain" description="Thiamine phosphate synthase/TenI" evidence="5">
    <location>
        <begin position="331"/>
        <end position="506"/>
    </location>
</feature>
<dbReference type="InterPro" id="IPR029056">
    <property type="entry name" value="Ribokinase-like"/>
</dbReference>
<keyword evidence="4" id="KW-0511">Multifunctional enzyme</keyword>
<reference evidence="8" key="1">
    <citation type="journal article" date="2019" name="Int. J. Syst. Evol. Microbiol.">
        <title>The Global Catalogue of Microorganisms (GCM) 10K type strain sequencing project: providing services to taxonomists for standard genome sequencing and annotation.</title>
        <authorList>
            <consortium name="The Broad Institute Genomics Platform"/>
            <consortium name="The Broad Institute Genome Sequencing Center for Infectious Disease"/>
            <person name="Wu L."/>
            <person name="Ma J."/>
        </authorList>
    </citation>
    <scope>NUCLEOTIDE SEQUENCE [LARGE SCALE GENOMIC DNA]</scope>
    <source>
        <strain evidence="8">CGMCC 1.15339</strain>
    </source>
</reference>
<dbReference type="SUPFAM" id="SSF51391">
    <property type="entry name" value="Thiamin phosphate synthase"/>
    <property type="match status" value="1"/>
</dbReference>
<keyword evidence="8" id="KW-1185">Reference proteome</keyword>
<dbReference type="GO" id="GO:0016301">
    <property type="term" value="F:kinase activity"/>
    <property type="evidence" value="ECO:0007669"/>
    <property type="project" value="UniProtKB-KW"/>
</dbReference>
<comment type="pathway">
    <text evidence="2">Cofactor biosynthesis; thiamine diphosphate biosynthesis.</text>
</comment>
<keyword evidence="7" id="KW-0808">Transferase</keyword>
<organism evidence="7 8">
    <name type="scientific">Shewanella inventionis</name>
    <dbReference type="NCBI Taxonomy" id="1738770"/>
    <lineage>
        <taxon>Bacteria</taxon>
        <taxon>Pseudomonadati</taxon>
        <taxon>Pseudomonadota</taxon>
        <taxon>Gammaproteobacteria</taxon>
        <taxon>Alteromonadales</taxon>
        <taxon>Shewanellaceae</taxon>
        <taxon>Shewanella</taxon>
    </lineage>
</organism>
<evidence type="ECO:0000313" key="8">
    <source>
        <dbReference type="Proteomes" id="UP000617555"/>
    </source>
</evidence>
<dbReference type="InterPro" id="IPR013749">
    <property type="entry name" value="PM/HMP-P_kinase-1"/>
</dbReference>